<dbReference type="InterPro" id="IPR037488">
    <property type="entry name" value="At2g33490-like"/>
</dbReference>
<dbReference type="EMBL" id="JABFUD020000003">
    <property type="protein sequence ID" value="KAI5081788.1"/>
    <property type="molecule type" value="Genomic_DNA"/>
</dbReference>
<dbReference type="AlphaFoldDB" id="A0A9D4ZN57"/>
<proteinExistence type="predicted"/>
<dbReference type="Proteomes" id="UP000886520">
    <property type="component" value="Chromosome 2"/>
</dbReference>
<sequence length="280" mass="31423">MKSSLKKLRDFTLNKGGARDKRRPLDAQHQHGDDTESMAPSMQVLTDMQEQYDGLLAAAQSISGSSYDFSRSIHEMASYMVETFGKTGDGDIGSSFSMLAKVQYEISKLLDLYAAHVSQTIIKPTESLLKELESVAEIRQQYDEKRDIYNQMKLQKPKGRRKKGDALDQQLNTIKEKLNEQATQLDLRFQSLKHGQELSLMTQAARHHKAQVHLFAKGLNSLNAVESMIKKLSTEFHIDETLSEGETGLQLNEDLYEAEADFVGNNDDDASTSSSPRSSQ</sequence>
<dbReference type="InterPro" id="IPR004148">
    <property type="entry name" value="BAR_dom"/>
</dbReference>
<dbReference type="Pfam" id="PF16746">
    <property type="entry name" value="BAR_3"/>
    <property type="match status" value="1"/>
</dbReference>
<dbReference type="PANTHER" id="PTHR34119">
    <property type="entry name" value="HYDROXYPROLINE-RICH GLYCOPROTEIN-LIKE"/>
    <property type="match status" value="1"/>
</dbReference>
<gene>
    <name evidence="3" type="ORF">GOP47_0001531</name>
</gene>
<evidence type="ECO:0000313" key="3">
    <source>
        <dbReference type="EMBL" id="KAI5081788.1"/>
    </source>
</evidence>
<dbReference type="CDD" id="cd07307">
    <property type="entry name" value="BAR"/>
    <property type="match status" value="1"/>
</dbReference>
<evidence type="ECO:0000313" key="4">
    <source>
        <dbReference type="Proteomes" id="UP000886520"/>
    </source>
</evidence>
<dbReference type="PANTHER" id="PTHR34119:SF1">
    <property type="entry name" value="OS04G0394700 PROTEIN"/>
    <property type="match status" value="1"/>
</dbReference>
<evidence type="ECO:0000256" key="1">
    <source>
        <dbReference type="SAM" id="MobiDB-lite"/>
    </source>
</evidence>
<reference evidence="3" key="1">
    <citation type="submission" date="2021-01" db="EMBL/GenBank/DDBJ databases">
        <title>Adiantum capillus-veneris genome.</title>
        <authorList>
            <person name="Fang Y."/>
            <person name="Liao Q."/>
        </authorList>
    </citation>
    <scope>NUCLEOTIDE SEQUENCE</scope>
    <source>
        <strain evidence="3">H3</strain>
        <tissue evidence="3">Leaf</tissue>
    </source>
</reference>
<dbReference type="OrthoDB" id="1925034at2759"/>
<keyword evidence="4" id="KW-1185">Reference proteome</keyword>
<name>A0A9D4ZN57_ADICA</name>
<dbReference type="GO" id="GO:0005737">
    <property type="term" value="C:cytoplasm"/>
    <property type="evidence" value="ECO:0007669"/>
    <property type="project" value="InterPro"/>
</dbReference>
<dbReference type="SUPFAM" id="SSF103657">
    <property type="entry name" value="BAR/IMD domain-like"/>
    <property type="match status" value="1"/>
</dbReference>
<feature type="region of interest" description="Disordered" evidence="1">
    <location>
        <begin position="16"/>
        <end position="38"/>
    </location>
</feature>
<feature type="non-terminal residue" evidence="3">
    <location>
        <position position="1"/>
    </location>
</feature>
<protein>
    <recommendedName>
        <fullName evidence="2">BAR domain-containing protein</fullName>
    </recommendedName>
</protein>
<feature type="compositionally biased region" description="Basic and acidic residues" evidence="1">
    <location>
        <begin position="16"/>
        <end position="34"/>
    </location>
</feature>
<comment type="caution">
    <text evidence="3">The sequence shown here is derived from an EMBL/GenBank/DDBJ whole genome shotgun (WGS) entry which is preliminary data.</text>
</comment>
<feature type="compositionally biased region" description="Acidic residues" evidence="1">
    <location>
        <begin position="260"/>
        <end position="270"/>
    </location>
</feature>
<feature type="compositionally biased region" description="Low complexity" evidence="1">
    <location>
        <begin position="271"/>
        <end position="280"/>
    </location>
</feature>
<evidence type="ECO:0000259" key="2">
    <source>
        <dbReference type="Pfam" id="PF16746"/>
    </source>
</evidence>
<organism evidence="3 4">
    <name type="scientific">Adiantum capillus-veneris</name>
    <name type="common">Maidenhair fern</name>
    <dbReference type="NCBI Taxonomy" id="13818"/>
    <lineage>
        <taxon>Eukaryota</taxon>
        <taxon>Viridiplantae</taxon>
        <taxon>Streptophyta</taxon>
        <taxon>Embryophyta</taxon>
        <taxon>Tracheophyta</taxon>
        <taxon>Polypodiopsida</taxon>
        <taxon>Polypodiidae</taxon>
        <taxon>Polypodiales</taxon>
        <taxon>Pteridineae</taxon>
        <taxon>Pteridaceae</taxon>
        <taxon>Vittarioideae</taxon>
        <taxon>Adiantum</taxon>
    </lineage>
</organism>
<dbReference type="Gene3D" id="1.20.1270.60">
    <property type="entry name" value="Arfaptin homology (AH) domain/BAR domain"/>
    <property type="match status" value="1"/>
</dbReference>
<accession>A0A9D4ZN57</accession>
<feature type="region of interest" description="Disordered" evidence="1">
    <location>
        <begin position="260"/>
        <end position="280"/>
    </location>
</feature>
<feature type="domain" description="BAR" evidence="2">
    <location>
        <begin position="45"/>
        <end position="236"/>
    </location>
</feature>
<dbReference type="InterPro" id="IPR027267">
    <property type="entry name" value="AH/BAR_dom_sf"/>
</dbReference>